<name>A0A9J6ZUV2_9GAMM</name>
<feature type="chain" id="PRO_5039903047" description="FimV N-terminal domain-containing protein" evidence="3">
    <location>
        <begin position="23"/>
        <end position="1021"/>
    </location>
</feature>
<dbReference type="InterPro" id="IPR057840">
    <property type="entry name" value="FimV_N"/>
</dbReference>
<feature type="signal peptide" evidence="3">
    <location>
        <begin position="1"/>
        <end position="22"/>
    </location>
</feature>
<keyword evidence="6" id="KW-1185">Reference proteome</keyword>
<proteinExistence type="predicted"/>
<dbReference type="Gene3D" id="1.25.40.10">
    <property type="entry name" value="Tetratricopeptide repeat domain"/>
    <property type="match status" value="1"/>
</dbReference>
<evidence type="ECO:0000259" key="4">
    <source>
        <dbReference type="Pfam" id="PF25800"/>
    </source>
</evidence>
<feature type="compositionally biased region" description="Low complexity" evidence="2">
    <location>
        <begin position="940"/>
        <end position="950"/>
    </location>
</feature>
<dbReference type="RefSeq" id="WP_251859188.1">
    <property type="nucleotide sequence ID" value="NZ_CP090569.1"/>
</dbReference>
<sequence length="1021" mass="109292">MIRKLSLAVAIAAALSPFVANALGLGEIQTKSVLNQEFKADIELLSIDKGEIQGVKVELGSAKDFERAGIERSLMLSGLRFEPVILSDGRAVIRVTSGAPVREPFLNFLVEVNWPKGRLIREYTVLLDPPVTLKRKPTPVAAPTVTRRLPVQPASAAGEGARQVVEEGAREYGPIARNDYLWRIASKMRRSGETTEQVMMALLRYNPNAFIGNNVNRLKAGKILRLPADANVQALSHREAREEFLAQTSAWRAKSAKAKSAAADVASTSEGAAQEIASTAAKPKPKQDRIKLISAKPDAQEAVDREGKAAAAKKIDELQKQVLLMRETNESTRQEGEEMRARIHELESQLVDIQRLLTLKSDQLAQLQLAQQEAAEEARRAAEAAREKAEALAAAVSEPEAVKPAVSAPESAMPEVAQPEVVAIPPGTHIEEVDIEASIEAAMKDAVATTPAAEVVPPQTVMPETIAPAEMESTVVVEPQAPVEESKPQAVSEVAVAPEATAEPEKPETKGLIEVMGGNTTVVAGLVGGVAVLLLGVMALAMRRRKEAEAEFEESILIVPEADASSPSAAEMGDGPVNEPTDETSFMSDFTPSDIDALQDETGEVDPISEADVYIAYGRYQQAEELIKQAIEKSPERLELKEKLLEIHYSAKDTAAFNEAAVAMHQEGIAESDSDSWKKIARMGRELDPENVLYESALDSDEEVSGGDDMDDLGLELESGFTDSSRLESTPSAIISSDRPAPDGETEIDLDSMEIGELKDFSETISIDSEALGASEMAAPEEVSREEVAPQTVTESQALGSVPGLDVAEADSSLARELEAAVEEMQAESVVGLAVDTETLDIDLDTLDLDELDADDSTQIELPHDLSDQLNKLDQMGGAGDDTSELSNLDLSAAMTDSAGTGDSLTLGDDSESLDDLDLASLERELESLSDDLDNEENGSESFESSSAFGETDDSIAPISLTFDEGIELGGEDEVNTKMDLARAYLDMGDEEGAKNLLDEVIAEGSSVQKQAAQSLLGQLS</sequence>
<dbReference type="InterPro" id="IPR038440">
    <property type="entry name" value="FimV_C_sf"/>
</dbReference>
<dbReference type="Proteomes" id="UP001056649">
    <property type="component" value="Chromosome"/>
</dbReference>
<accession>A0A9J6ZUV2</accession>
<dbReference type="AlphaFoldDB" id="A0A9J6ZUV2"/>
<gene>
    <name evidence="5" type="ORF">L0Y14_10375</name>
</gene>
<dbReference type="Gene3D" id="1.20.58.2200">
    <property type="match status" value="1"/>
</dbReference>
<dbReference type="Pfam" id="PF25800">
    <property type="entry name" value="FimV_N"/>
    <property type="match status" value="1"/>
</dbReference>
<protein>
    <recommendedName>
        <fullName evidence="4">FimV N-terminal domain-containing protein</fullName>
    </recommendedName>
</protein>
<keyword evidence="3" id="KW-0732">Signal</keyword>
<evidence type="ECO:0000313" key="5">
    <source>
        <dbReference type="EMBL" id="USF86545.1"/>
    </source>
</evidence>
<dbReference type="NCBIfam" id="TIGR03505">
    <property type="entry name" value="FimV_core"/>
    <property type="match status" value="1"/>
</dbReference>
<feature type="compositionally biased region" description="Acidic residues" evidence="2">
    <location>
        <begin position="698"/>
        <end position="715"/>
    </location>
</feature>
<dbReference type="NCBIfam" id="TIGR03504">
    <property type="entry name" value="FimV_Cterm"/>
    <property type="match status" value="1"/>
</dbReference>
<feature type="compositionally biased region" description="Polar residues" evidence="2">
    <location>
        <begin position="721"/>
        <end position="735"/>
    </location>
</feature>
<dbReference type="EMBL" id="CP090569">
    <property type="protein sequence ID" value="USF86545.1"/>
    <property type="molecule type" value="Genomic_DNA"/>
</dbReference>
<reference evidence="5" key="1">
    <citation type="journal article" date="2022" name="Mol. Ecol. Resour.">
        <title>The complete and closed genome of the facultative generalist Candidatus Endoriftia persephone from deep-sea hydrothermal vents.</title>
        <authorList>
            <person name="de Oliveira A.L."/>
            <person name="Srivastava A."/>
            <person name="Espada-Hinojosa S."/>
            <person name="Bright M."/>
        </authorList>
    </citation>
    <scope>NUCLEOTIDE SEQUENCE</scope>
    <source>
        <strain evidence="5">Tica-EPR-9o50.N</strain>
    </source>
</reference>
<dbReference type="InterPro" id="IPR020011">
    <property type="entry name" value="FimV_C"/>
</dbReference>
<feature type="region of interest" description="Disordered" evidence="2">
    <location>
        <begin position="927"/>
        <end position="957"/>
    </location>
</feature>
<feature type="domain" description="FimV N-terminal" evidence="4">
    <location>
        <begin position="23"/>
        <end position="130"/>
    </location>
</feature>
<feature type="coiled-coil region" evidence="1">
    <location>
        <begin position="308"/>
        <end position="395"/>
    </location>
</feature>
<feature type="region of interest" description="Disordered" evidence="2">
    <location>
        <begin position="696"/>
        <end position="744"/>
    </location>
</feature>
<evidence type="ECO:0000256" key="1">
    <source>
        <dbReference type="SAM" id="Coils"/>
    </source>
</evidence>
<evidence type="ECO:0000313" key="6">
    <source>
        <dbReference type="Proteomes" id="UP001056649"/>
    </source>
</evidence>
<organism evidence="5 6">
    <name type="scientific">Candidatus Endoriftia persephonae</name>
    <dbReference type="NCBI Taxonomy" id="393765"/>
    <lineage>
        <taxon>Bacteria</taxon>
        <taxon>Pseudomonadati</taxon>
        <taxon>Pseudomonadota</taxon>
        <taxon>Gammaproteobacteria</taxon>
        <taxon>Chromatiales</taxon>
        <taxon>Sedimenticolaceae</taxon>
        <taxon>Candidatus Endoriftia</taxon>
    </lineage>
</organism>
<dbReference type="InterPro" id="IPR011990">
    <property type="entry name" value="TPR-like_helical_dom_sf"/>
</dbReference>
<keyword evidence="1" id="KW-0175">Coiled coil</keyword>
<feature type="compositionally biased region" description="Acidic residues" evidence="2">
    <location>
        <begin position="928"/>
        <end position="939"/>
    </location>
</feature>
<evidence type="ECO:0000256" key="2">
    <source>
        <dbReference type="SAM" id="MobiDB-lite"/>
    </source>
</evidence>
<dbReference type="KEGG" id="eps:L0Y14_10375"/>
<evidence type="ECO:0000256" key="3">
    <source>
        <dbReference type="SAM" id="SignalP"/>
    </source>
</evidence>
<dbReference type="SUPFAM" id="SSF48452">
    <property type="entry name" value="TPR-like"/>
    <property type="match status" value="1"/>
</dbReference>
<dbReference type="InterPro" id="IPR020012">
    <property type="entry name" value="LysM_FimV"/>
</dbReference>